<dbReference type="InterPro" id="IPR036661">
    <property type="entry name" value="Luciferase-like_sf"/>
</dbReference>
<keyword evidence="2" id="KW-0560">Oxidoreductase</keyword>
<dbReference type="Pfam" id="PF00296">
    <property type="entry name" value="Bac_luciferase"/>
    <property type="match status" value="1"/>
</dbReference>
<reference evidence="2" key="1">
    <citation type="journal article" date="2020" name="mSystems">
        <title>Genome- and Community-Level Interaction Insights into Carbon Utilization and Element Cycling Functions of Hydrothermarchaeota in Hydrothermal Sediment.</title>
        <authorList>
            <person name="Zhou Z."/>
            <person name="Liu Y."/>
            <person name="Xu W."/>
            <person name="Pan J."/>
            <person name="Luo Z.H."/>
            <person name="Li M."/>
        </authorList>
    </citation>
    <scope>NUCLEOTIDE SEQUENCE [LARGE SCALE GENOMIC DNA]</scope>
    <source>
        <strain evidence="2">SpSt-289</strain>
    </source>
</reference>
<evidence type="ECO:0000259" key="1">
    <source>
        <dbReference type="Pfam" id="PF00296"/>
    </source>
</evidence>
<dbReference type="GO" id="GO:0016705">
    <property type="term" value="F:oxidoreductase activity, acting on paired donors, with incorporation or reduction of molecular oxygen"/>
    <property type="evidence" value="ECO:0007669"/>
    <property type="project" value="InterPro"/>
</dbReference>
<dbReference type="InterPro" id="IPR011251">
    <property type="entry name" value="Luciferase-like_dom"/>
</dbReference>
<dbReference type="SUPFAM" id="SSF51679">
    <property type="entry name" value="Bacterial luciferase-like"/>
    <property type="match status" value="1"/>
</dbReference>
<dbReference type="PANTHER" id="PTHR43244:SF2">
    <property type="entry name" value="CONSERVED HYPOTHETICAL ALANINE AND PROLINE-RICH PROTEIN"/>
    <property type="match status" value="1"/>
</dbReference>
<dbReference type="EC" id="1.-.-.-" evidence="2"/>
<dbReference type="AlphaFoldDB" id="A0A7C1JSL4"/>
<dbReference type="Gene3D" id="3.20.20.30">
    <property type="entry name" value="Luciferase-like domain"/>
    <property type="match status" value="1"/>
</dbReference>
<feature type="domain" description="Luciferase-like" evidence="1">
    <location>
        <begin position="11"/>
        <end position="300"/>
    </location>
</feature>
<gene>
    <name evidence="2" type="ORF">ENQ20_07400</name>
</gene>
<organism evidence="2">
    <name type="scientific">Caldilinea aerophila</name>
    <dbReference type="NCBI Taxonomy" id="133453"/>
    <lineage>
        <taxon>Bacteria</taxon>
        <taxon>Bacillati</taxon>
        <taxon>Chloroflexota</taxon>
        <taxon>Caldilineae</taxon>
        <taxon>Caldilineales</taxon>
        <taxon>Caldilineaceae</taxon>
        <taxon>Caldilinea</taxon>
    </lineage>
</organism>
<name>A0A7C1JSL4_9CHLR</name>
<comment type="caution">
    <text evidence="2">The sequence shown here is derived from an EMBL/GenBank/DDBJ whole genome shotgun (WGS) entry which is preliminary data.</text>
</comment>
<dbReference type="InterPro" id="IPR019919">
    <property type="entry name" value="Lucif-like_OxRdtase_MSMEG_2256"/>
</dbReference>
<evidence type="ECO:0000313" key="2">
    <source>
        <dbReference type="EMBL" id="HDX31307.1"/>
    </source>
</evidence>
<proteinExistence type="predicted"/>
<sequence length="344" mass="38801">MKFDAYLLTGDLRPMPSLAAAIEAAGFDGIWTAETAHNPFLPLVLAAEHTQRISLGTAIAVALVRSPTTFAHIAWDLQRYSQGRFLLGLGTQVKAHVVLRYGMRWEKPVRQLRETIEAIRAVWESWRKGGTSLNYRGEFYTLRLMTPFFAEPPLEYPDPPIYISAVNEQMLRLAGSLCEGVHIHPFHSVRYLREYAWPHLRQGMHSAGRSRLHFTAVAAVFVIPTDGEKPASVYERAVREQIAFYMSTPAYRTIVDLHGWTATAEQLSVMARQGAWQAMGDLITDEMLDAFAVTGSWTALPGLIQQRYAGRLLDRIAYYLPYTPDEEREGWAASLRGFRQEATG</sequence>
<dbReference type="NCBIfam" id="TIGR03617">
    <property type="entry name" value="F420_MSMEG_2256"/>
    <property type="match status" value="1"/>
</dbReference>
<accession>A0A7C1JSL4</accession>
<dbReference type="InterPro" id="IPR050564">
    <property type="entry name" value="F420-G6PD/mer"/>
</dbReference>
<dbReference type="EMBL" id="DSMG01000078">
    <property type="protein sequence ID" value="HDX31307.1"/>
    <property type="molecule type" value="Genomic_DNA"/>
</dbReference>
<protein>
    <submittedName>
        <fullName evidence="2">TIGR03617 family F420-dependent LLM class oxidoreductase</fullName>
        <ecNumber evidence="2">1.-.-.-</ecNumber>
    </submittedName>
</protein>
<dbReference type="CDD" id="cd01097">
    <property type="entry name" value="Tetrahydromethanopterin_reductase"/>
    <property type="match status" value="1"/>
</dbReference>
<dbReference type="PANTHER" id="PTHR43244">
    <property type="match status" value="1"/>
</dbReference>